<name>A0A0D1XVR5_ANEMI</name>
<reference evidence="2 4" key="1">
    <citation type="submission" date="2015-07" db="EMBL/GenBank/DDBJ databases">
        <title>Fjat-14205 dsm 2895.</title>
        <authorList>
            <person name="Liu B."/>
            <person name="Wang J."/>
            <person name="Zhu Y."/>
            <person name="Liu G."/>
            <person name="Chen Q."/>
            <person name="Chen Z."/>
            <person name="Lan J."/>
            <person name="Che J."/>
            <person name="Ge C."/>
            <person name="Shi H."/>
            <person name="Pan Z."/>
            <person name="Liu X."/>
        </authorList>
    </citation>
    <scope>NUCLEOTIDE SEQUENCE [LARGE SCALE GENOMIC DNA]</scope>
    <source>
        <strain evidence="2 4">DSM 2895</strain>
    </source>
</reference>
<evidence type="ECO:0000259" key="1">
    <source>
        <dbReference type="Pfam" id="PF07969"/>
    </source>
</evidence>
<protein>
    <submittedName>
        <fullName evidence="3">Amidohydrolase family protein</fullName>
    </submittedName>
</protein>
<dbReference type="PANTHER" id="PTHR22642">
    <property type="entry name" value="IMIDAZOLONEPROPIONASE"/>
    <property type="match status" value="1"/>
</dbReference>
<dbReference type="PANTHER" id="PTHR22642:SF2">
    <property type="entry name" value="PROTEIN LONG AFTER FAR-RED 3"/>
    <property type="match status" value="1"/>
</dbReference>
<dbReference type="InterPro" id="IPR013108">
    <property type="entry name" value="Amidohydro_3"/>
</dbReference>
<reference evidence="3 5" key="2">
    <citation type="submission" date="2016-10" db="EMBL/GenBank/DDBJ databases">
        <authorList>
            <person name="de Groot N.N."/>
        </authorList>
    </citation>
    <scope>NUCLEOTIDE SEQUENCE [LARGE SCALE GENOMIC DNA]</scope>
    <source>
        <strain evidence="3 5">DSM 2895</strain>
    </source>
</reference>
<dbReference type="Gene3D" id="3.20.20.140">
    <property type="entry name" value="Metal-dependent hydrolases"/>
    <property type="match status" value="1"/>
</dbReference>
<dbReference type="Pfam" id="PF07969">
    <property type="entry name" value="Amidohydro_3"/>
    <property type="match status" value="1"/>
</dbReference>
<dbReference type="AlphaFoldDB" id="A0A0D1XVR5"/>
<dbReference type="PATRIC" id="fig|47500.12.peg.534"/>
<accession>A0A0D1XVR5</accession>
<evidence type="ECO:0000313" key="4">
    <source>
        <dbReference type="Proteomes" id="UP000037269"/>
    </source>
</evidence>
<dbReference type="Proteomes" id="UP000037269">
    <property type="component" value="Unassembled WGS sequence"/>
</dbReference>
<gene>
    <name evidence="2" type="ORF">AF333_11300</name>
    <name evidence="3" type="ORF">SAMN04487909_11386</name>
</gene>
<proteinExistence type="predicted"/>
<dbReference type="EMBL" id="FNED01000013">
    <property type="protein sequence ID" value="SDJ18977.1"/>
    <property type="molecule type" value="Genomic_DNA"/>
</dbReference>
<dbReference type="EMBL" id="LGUG01000004">
    <property type="protein sequence ID" value="KON95987.1"/>
    <property type="molecule type" value="Genomic_DNA"/>
</dbReference>
<evidence type="ECO:0000313" key="3">
    <source>
        <dbReference type="EMBL" id="SDJ18977.1"/>
    </source>
</evidence>
<evidence type="ECO:0000313" key="5">
    <source>
        <dbReference type="Proteomes" id="UP000182836"/>
    </source>
</evidence>
<feature type="domain" description="Amidohydrolase 3" evidence="1">
    <location>
        <begin position="2"/>
        <end position="72"/>
    </location>
</feature>
<sequence>MYPVRNFIDRGIIAAASSDSPVTDCNPLLGIHVAVNRRSKLGQEVASSQRIDVLEAIKLYTWNGAYASFEEDI</sequence>
<keyword evidence="3" id="KW-0378">Hydrolase</keyword>
<dbReference type="SUPFAM" id="SSF51556">
    <property type="entry name" value="Metallo-dependent hydrolases"/>
    <property type="match status" value="1"/>
</dbReference>
<dbReference type="InterPro" id="IPR032466">
    <property type="entry name" value="Metal_Hydrolase"/>
</dbReference>
<organism evidence="2 4">
    <name type="scientific">Aneurinibacillus migulanus</name>
    <name type="common">Bacillus migulanus</name>
    <dbReference type="NCBI Taxonomy" id="47500"/>
    <lineage>
        <taxon>Bacteria</taxon>
        <taxon>Bacillati</taxon>
        <taxon>Bacillota</taxon>
        <taxon>Bacilli</taxon>
        <taxon>Bacillales</taxon>
        <taxon>Paenibacillaceae</taxon>
        <taxon>Aneurinibacillus group</taxon>
        <taxon>Aneurinibacillus</taxon>
    </lineage>
</organism>
<dbReference type="STRING" id="47500.AF333_11300"/>
<evidence type="ECO:0000313" key="2">
    <source>
        <dbReference type="EMBL" id="KON95987.1"/>
    </source>
</evidence>
<dbReference type="GO" id="GO:0016787">
    <property type="term" value="F:hydrolase activity"/>
    <property type="evidence" value="ECO:0007669"/>
    <property type="project" value="UniProtKB-KW"/>
</dbReference>
<keyword evidence="4" id="KW-1185">Reference proteome</keyword>
<dbReference type="Proteomes" id="UP000182836">
    <property type="component" value="Unassembled WGS sequence"/>
</dbReference>